<protein>
    <submittedName>
        <fullName evidence="1">Uncharacterized protein</fullName>
    </submittedName>
</protein>
<organism evidence="1 2">
    <name type="scientific">Auriscalpium vulgare</name>
    <dbReference type="NCBI Taxonomy" id="40419"/>
    <lineage>
        <taxon>Eukaryota</taxon>
        <taxon>Fungi</taxon>
        <taxon>Dikarya</taxon>
        <taxon>Basidiomycota</taxon>
        <taxon>Agaricomycotina</taxon>
        <taxon>Agaricomycetes</taxon>
        <taxon>Russulales</taxon>
        <taxon>Auriscalpiaceae</taxon>
        <taxon>Auriscalpium</taxon>
    </lineage>
</organism>
<reference evidence="1" key="1">
    <citation type="submission" date="2021-02" db="EMBL/GenBank/DDBJ databases">
        <authorList>
            <consortium name="DOE Joint Genome Institute"/>
            <person name="Ahrendt S."/>
            <person name="Looney B.P."/>
            <person name="Miyauchi S."/>
            <person name="Morin E."/>
            <person name="Drula E."/>
            <person name="Courty P.E."/>
            <person name="Chicoki N."/>
            <person name="Fauchery L."/>
            <person name="Kohler A."/>
            <person name="Kuo A."/>
            <person name="Labutti K."/>
            <person name="Pangilinan J."/>
            <person name="Lipzen A."/>
            <person name="Riley R."/>
            <person name="Andreopoulos W."/>
            <person name="He G."/>
            <person name="Johnson J."/>
            <person name="Barry K.W."/>
            <person name="Grigoriev I.V."/>
            <person name="Nagy L."/>
            <person name="Hibbett D."/>
            <person name="Henrissat B."/>
            <person name="Matheny P.B."/>
            <person name="Labbe J."/>
            <person name="Martin F."/>
        </authorList>
    </citation>
    <scope>NUCLEOTIDE SEQUENCE</scope>
    <source>
        <strain evidence="1">FP105234-sp</strain>
    </source>
</reference>
<keyword evidence="2" id="KW-1185">Reference proteome</keyword>
<proteinExistence type="predicted"/>
<accession>A0ACB8RZW1</accession>
<comment type="caution">
    <text evidence="1">The sequence shown here is derived from an EMBL/GenBank/DDBJ whole genome shotgun (WGS) entry which is preliminary data.</text>
</comment>
<reference evidence="1" key="2">
    <citation type="journal article" date="2022" name="New Phytol.">
        <title>Evolutionary transition to the ectomycorrhizal habit in the genomes of a hyperdiverse lineage of mushroom-forming fungi.</title>
        <authorList>
            <person name="Looney B."/>
            <person name="Miyauchi S."/>
            <person name="Morin E."/>
            <person name="Drula E."/>
            <person name="Courty P.E."/>
            <person name="Kohler A."/>
            <person name="Kuo A."/>
            <person name="LaButti K."/>
            <person name="Pangilinan J."/>
            <person name="Lipzen A."/>
            <person name="Riley R."/>
            <person name="Andreopoulos W."/>
            <person name="He G."/>
            <person name="Johnson J."/>
            <person name="Nolan M."/>
            <person name="Tritt A."/>
            <person name="Barry K.W."/>
            <person name="Grigoriev I.V."/>
            <person name="Nagy L.G."/>
            <person name="Hibbett D."/>
            <person name="Henrissat B."/>
            <person name="Matheny P.B."/>
            <person name="Labbe J."/>
            <person name="Martin F.M."/>
        </authorList>
    </citation>
    <scope>NUCLEOTIDE SEQUENCE</scope>
    <source>
        <strain evidence="1">FP105234-sp</strain>
    </source>
</reference>
<evidence type="ECO:0000313" key="1">
    <source>
        <dbReference type="EMBL" id="KAI0049574.1"/>
    </source>
</evidence>
<dbReference type="Proteomes" id="UP000814033">
    <property type="component" value="Unassembled WGS sequence"/>
</dbReference>
<sequence>MSRRAFHSLASKTHASSSPSYAQHRPLPSTSRPFTSALAHPPVIPDATSELSPKDRLVSMKTKELMDSLARDGSNHSRPWGFYVDLQNFVGLDMLPLELHQLVLRGCVPPPLVLRTVNAQRFRARYFPDEPHPYESRLQTVIRNIRSAGWIPALEDYHVVLEQFAAVGHYVGADKILKEIQHVGLEPSPKTYGLCLQAMAHRLKLPSAEEFQPRLLSGITKLCRSIMAEMAEKGLPLTSANVDLAIRILRETADDKTFDQLIKLSYGVDLSYPDRLPLELTGERSPAVAGEEDLTERLTSLQPLSTSALNTIIDMLGRSGRISNMVSAFEVLTQPLPTTRTSSSSFDEDDEDDAFYPPVDNSSSSSPLPNADANTKTFHLLLKYVSRASNATLARHYVNHALEYDRRVDRRLRGDVMRLSPGDIISPSFAVNRGTLLPVFGEANRDKNVALMRFVLRATRRSIRRKTADIKFYTEWKDAEFGDIAAREGGRAVERDLGATGSLSDSTGGPDSSASTPSTSTPFRSSNDLLAATQEVFDVDLDGPPVAPARPPKIFNVGLHLTLLERDIGELRELEARADHVLGRSLQRVKERLGRRVWTAKDLYLASEKRRVRIARPTWREIVQFRVLDKGSLPRFMGKNVGSFRQ</sequence>
<evidence type="ECO:0000313" key="2">
    <source>
        <dbReference type="Proteomes" id="UP000814033"/>
    </source>
</evidence>
<dbReference type="EMBL" id="MU275871">
    <property type="protein sequence ID" value="KAI0049574.1"/>
    <property type="molecule type" value="Genomic_DNA"/>
</dbReference>
<name>A0ACB8RZW1_9AGAM</name>
<gene>
    <name evidence="1" type="ORF">FA95DRAFT_834861</name>
</gene>